<dbReference type="GO" id="GO:0008270">
    <property type="term" value="F:zinc ion binding"/>
    <property type="evidence" value="ECO:0007669"/>
    <property type="project" value="UniProtKB-KW"/>
</dbReference>
<dbReference type="OrthoDB" id="8062037at2759"/>
<reference evidence="11 12" key="1">
    <citation type="journal article" date="2014" name="BMC Genomics">
        <title>Oil accumulation mechanisms of the oleaginous microalga Chlorella protothecoides revealed through its genome, transcriptomes, and proteomes.</title>
        <authorList>
            <person name="Gao C."/>
            <person name="Wang Y."/>
            <person name="Shen Y."/>
            <person name="Yan D."/>
            <person name="He X."/>
            <person name="Dai J."/>
            <person name="Wu Q."/>
        </authorList>
    </citation>
    <scope>NUCLEOTIDE SEQUENCE [LARGE SCALE GENOMIC DNA]</scope>
    <source>
        <strain evidence="11 12">0710</strain>
    </source>
</reference>
<feature type="region of interest" description="Disordered" evidence="7">
    <location>
        <begin position="330"/>
        <end position="360"/>
    </location>
</feature>
<dbReference type="PROSITE" id="PS50089">
    <property type="entry name" value="ZF_RING_2"/>
    <property type="match status" value="1"/>
</dbReference>
<keyword evidence="3 6" id="KW-0863">Zinc-finger</keyword>
<dbReference type="STRING" id="3075.A0A087SAT5"/>
<dbReference type="InterPro" id="IPR013083">
    <property type="entry name" value="Znf_RING/FYVE/PHD"/>
</dbReference>
<dbReference type="RefSeq" id="XP_011395705.1">
    <property type="nucleotide sequence ID" value="XM_011397403.1"/>
</dbReference>
<evidence type="ECO:0000256" key="2">
    <source>
        <dbReference type="ARBA" id="ARBA00022723"/>
    </source>
</evidence>
<feature type="compositionally biased region" description="Low complexity" evidence="7">
    <location>
        <begin position="561"/>
        <end position="571"/>
    </location>
</feature>
<evidence type="ECO:0000256" key="7">
    <source>
        <dbReference type="SAM" id="MobiDB-lite"/>
    </source>
</evidence>
<evidence type="ECO:0000256" key="3">
    <source>
        <dbReference type="ARBA" id="ARBA00022771"/>
    </source>
</evidence>
<dbReference type="InterPro" id="IPR024766">
    <property type="entry name" value="Znf_RING_H2"/>
</dbReference>
<dbReference type="Gene3D" id="3.30.40.10">
    <property type="entry name" value="Zinc/RING finger domain, C3HC4 (zinc finger)"/>
    <property type="match status" value="1"/>
</dbReference>
<keyword evidence="8" id="KW-0472">Membrane</keyword>
<evidence type="ECO:0000256" key="9">
    <source>
        <dbReference type="SAM" id="SignalP"/>
    </source>
</evidence>
<evidence type="ECO:0000313" key="11">
    <source>
        <dbReference type="EMBL" id="KFM22839.1"/>
    </source>
</evidence>
<protein>
    <recommendedName>
        <fullName evidence="10">RING-type domain-containing protein</fullName>
    </recommendedName>
</protein>
<evidence type="ECO:0000256" key="1">
    <source>
        <dbReference type="ARBA" id="ARBA00004906"/>
    </source>
</evidence>
<dbReference type="SUPFAM" id="SSF57850">
    <property type="entry name" value="RING/U-box"/>
    <property type="match status" value="1"/>
</dbReference>
<organism evidence="11 12">
    <name type="scientific">Auxenochlorella protothecoides</name>
    <name type="common">Green microalga</name>
    <name type="synonym">Chlorella protothecoides</name>
    <dbReference type="NCBI Taxonomy" id="3075"/>
    <lineage>
        <taxon>Eukaryota</taxon>
        <taxon>Viridiplantae</taxon>
        <taxon>Chlorophyta</taxon>
        <taxon>core chlorophytes</taxon>
        <taxon>Trebouxiophyceae</taxon>
        <taxon>Chlorellales</taxon>
        <taxon>Chlorellaceae</taxon>
        <taxon>Auxenochlorella</taxon>
    </lineage>
</organism>
<evidence type="ECO:0000313" key="12">
    <source>
        <dbReference type="Proteomes" id="UP000028924"/>
    </source>
</evidence>
<name>A0A087SAT5_AUXPR</name>
<feature type="domain" description="RING-type" evidence="10">
    <location>
        <begin position="642"/>
        <end position="673"/>
    </location>
</feature>
<feature type="signal peptide" evidence="9">
    <location>
        <begin position="1"/>
        <end position="18"/>
    </location>
</feature>
<feature type="chain" id="PRO_5001828763" description="RING-type domain-containing protein" evidence="9">
    <location>
        <begin position="19"/>
        <end position="762"/>
    </location>
</feature>
<proteinExistence type="predicted"/>
<dbReference type="AlphaFoldDB" id="A0A087SAT5"/>
<comment type="pathway">
    <text evidence="1">Protein modification; protein ubiquitination.</text>
</comment>
<keyword evidence="5" id="KW-0862">Zinc</keyword>
<gene>
    <name evidence="11" type="ORF">F751_5548</name>
</gene>
<feature type="transmembrane region" description="Helical" evidence="8">
    <location>
        <begin position="475"/>
        <end position="501"/>
    </location>
</feature>
<keyword evidence="9" id="KW-0732">Signal</keyword>
<accession>A0A087SAT5</accession>
<evidence type="ECO:0000259" key="10">
    <source>
        <dbReference type="PROSITE" id="PS50089"/>
    </source>
</evidence>
<sequence>MQRLLAWAVVASLGGVTADALLGHGGHPETWALACLCLWAGFLVSRGPRRFTAWELRNVLWASASLVSFAFLLLDGDLNSWADVFYFCGEDMRYCTSDYRWNVRGWRKAVALWNFMLAGAMGLQRLVIVLGLNGLHPGEDVVTQESFVSIGWRLIPYWLNNWEQQWGAECSSMVFELPHFALELLVVLPCVQILCARLKILAQPHVAAALPPEDAQAEAAGEGPGDERDAPVWTPNILACRWERRRGQRRLLPRLKANLRAMSLTLFVCSLALLNALVMPLLLERSVVLDPRSAAVLAVERELHAVTLFLAARAGGLDVVAGPLRLRSASDARGDTTGDAQVGAADGMPGRAAGSTPAHPNETVAWLRERQGAYWARRLAEAGAHARRSPELRLVPLYRALHKHARELAHMRDQGHRRLFPLVELALCIMRLSCERFFTLLAVWAGYLAFRDPPAPARRAIVTVARLAAAFQRAVLLAFPAVCWVYDAGIVFSTFASIVFWSGPLRGAVEKVRSTAASVEPHGWRHATAAEVERMGGQCAVCWGTLGPEAAEVAEVSAPAAGGDTAGAEGANSEPGSPPGDERASEPAPRPARSWLSDRSAALRQAASAALSGRGPLDLRTEEEVDSAESAARWAAVDAMALPCGHAYHADCILQWLQQCFSQGRVPTCPMCQATIALRVRYHWPFRAVPRSRLHDEPVQPQFGVEGDGGLDPGIRGIRMLTYVLRDDFRNRFEVFLAPDQAQQPVGLEVPQPNDVRQPLWG</sequence>
<keyword evidence="2" id="KW-0479">Metal-binding</keyword>
<evidence type="ECO:0000256" key="4">
    <source>
        <dbReference type="ARBA" id="ARBA00022786"/>
    </source>
</evidence>
<dbReference type="Pfam" id="PF12678">
    <property type="entry name" value="zf-rbx1"/>
    <property type="match status" value="1"/>
</dbReference>
<keyword evidence="4" id="KW-0833">Ubl conjugation pathway</keyword>
<evidence type="ECO:0000256" key="5">
    <source>
        <dbReference type="ARBA" id="ARBA00022833"/>
    </source>
</evidence>
<dbReference type="InterPro" id="IPR001841">
    <property type="entry name" value="Znf_RING"/>
</dbReference>
<dbReference type="Proteomes" id="UP000028924">
    <property type="component" value="Unassembled WGS sequence"/>
</dbReference>
<dbReference type="GeneID" id="23616939"/>
<dbReference type="KEGG" id="apro:F751_5548"/>
<evidence type="ECO:0000256" key="6">
    <source>
        <dbReference type="PROSITE-ProRule" id="PRU00175"/>
    </source>
</evidence>
<keyword evidence="8" id="KW-1133">Transmembrane helix</keyword>
<keyword evidence="8" id="KW-0812">Transmembrane</keyword>
<feature type="transmembrane region" description="Helical" evidence="8">
    <location>
        <begin position="259"/>
        <end position="283"/>
    </location>
</feature>
<keyword evidence="12" id="KW-1185">Reference proteome</keyword>
<dbReference type="EMBL" id="KL662082">
    <property type="protein sequence ID" value="KFM22839.1"/>
    <property type="molecule type" value="Genomic_DNA"/>
</dbReference>
<feature type="region of interest" description="Disordered" evidence="7">
    <location>
        <begin position="561"/>
        <end position="596"/>
    </location>
</feature>
<evidence type="ECO:0000256" key="8">
    <source>
        <dbReference type="SAM" id="Phobius"/>
    </source>
</evidence>